<evidence type="ECO:0000313" key="7">
    <source>
        <dbReference type="EMBL" id="KAA0032261.1"/>
    </source>
</evidence>
<dbReference type="InterPro" id="IPR001584">
    <property type="entry name" value="Integrase_cat-core"/>
</dbReference>
<dbReference type="SUPFAM" id="SSF53098">
    <property type="entry name" value="Ribonuclease H-like"/>
    <property type="match status" value="1"/>
</dbReference>
<dbReference type="PANTHER" id="PTHR42648:SF21">
    <property type="entry name" value="CYSTEINE-RICH RLK (RECEPTOR-LIKE PROTEIN KINASE) 8"/>
    <property type="match status" value="1"/>
</dbReference>
<sequence length="1222" mass="138084">MEIIRERPSASRPPLLDGKNYSYWKPRMIFFIKTLDGKAWRALVGGYEPPMVTMNGVSVPKPEIDWTDAEEQASVGNARAINAIFKTAVDNFKIRSLEMTEDESISEYNERVLKIANGSLLLGEKISECKIVSKVLRSLPRKFDMKVTAIEEVHDITTLKLDELFGSLLTFKMAMLDRETNQDESITLLMKQFPKMARKFKSLNTAGKTEKTGRHDGENFIRKVNDFSYRRNRDHEINSEVDSECFDINEDEELTLEELKMLRKEDSEARVIQKERIQDLMDENERLMGVISSLKVKLKEARTVQVNIASDLILQLGVSRLRQKRGHTRPFCYKLLRDRRHQQKSKLINQQNHCRLTKRNNNVRGTHMVWRVKTSEKCNVAFTKVQTHVDAWYFDSGCSRHMIGNRSFFTELEECASGHVTFGDGAKGNIIAKGNIDKRKSDTVKLCISLYLNLQREKGQKIIRIRSDHGKEFDNEDLNNFCQTEGIYHEFSAPITPQQNGVVERKNRTLQEMARVMIHAKKLPLNFWAEVVNTACHIHNKVTIRSVIEKINVVVNDFEDDETHVTPDVTSTPLDEMSKGDSQPDSAKTNSNIIDEVINNEIVLVPSAHVKKNHPSSSVIGNSPAGITTRRKEKFKRNNVWTLVPKPDGANIINTKWIFKNKTDESESVIRNKTRLVAQGYAQVEGVDFDETFAPVARLEAIRLLLSISCFQKFKLFQMDVKSAFLNAYLNEEVYVAQPKGFVDSEFSQYVYKLNKALYGLKQAPQTWYEQLTMYLGERRYSRSETDKTLFINRTSTNLIVAQIYVDDIIFGGFPKTLVNNFINIMKSEFEMGLVGELSCFLGLQIKQRSEGMFISQEKYAKNLVKKFGLDQSQYKRTQTATHAKITKDTVGTAVDHKLYRSMIGSLLYLTPSRPDITYAVEYVLDIPSGSTKSKHEEIVSGNVMKDAETAPTVSEAHLSDMDSDDLDDVPLARLVKKVTTPDVVPNKSTHHVLSDHTQESSSSEGVVPEGGTKARSEETLFYNIDGGEPVAPSNHNDEVVVDDTIDSGAQQEPSLVPTEPKPARKKSQQIQRNITTKAGRKTISLNIPSDSIDGTLSSWPVNGIPVAVLSVKYARLHNIGIANWFSSSHASSVSAALGTFLYRMCNGDKVDAGAFIYNQLLRHVRSFGVKLLIALPRFFSGLLLHLNVVVLTTSDVPGPDPKTLALSYRLFQGSHVPDIRS</sequence>
<dbReference type="GO" id="GO:0004190">
    <property type="term" value="F:aspartic-type endopeptidase activity"/>
    <property type="evidence" value="ECO:0007669"/>
    <property type="project" value="UniProtKB-KW"/>
</dbReference>
<name>A0A5A7SRU4_CUCMM</name>
<dbReference type="InterPro" id="IPR039537">
    <property type="entry name" value="Retrotran_Ty1/copia-like"/>
</dbReference>
<comment type="caution">
    <text evidence="7">The sequence shown here is derived from an EMBL/GenBank/DDBJ whole genome shotgun (WGS) entry which is preliminary data.</text>
</comment>
<dbReference type="Gene3D" id="3.30.420.10">
    <property type="entry name" value="Ribonuclease H-like superfamily/Ribonuclease H"/>
    <property type="match status" value="1"/>
</dbReference>
<dbReference type="PROSITE" id="PS50994">
    <property type="entry name" value="INTEGRASE"/>
    <property type="match status" value="1"/>
</dbReference>
<evidence type="ECO:0000256" key="3">
    <source>
        <dbReference type="ARBA" id="ARBA00022750"/>
    </source>
</evidence>
<dbReference type="InterPro" id="IPR043502">
    <property type="entry name" value="DNA/RNA_pol_sf"/>
</dbReference>
<dbReference type="PANTHER" id="PTHR42648">
    <property type="entry name" value="TRANSPOSASE, PUTATIVE-RELATED"/>
    <property type="match status" value="1"/>
</dbReference>
<dbReference type="InterPro" id="IPR012337">
    <property type="entry name" value="RNaseH-like_sf"/>
</dbReference>
<dbReference type="GO" id="GO:0006508">
    <property type="term" value="P:proteolysis"/>
    <property type="evidence" value="ECO:0007669"/>
    <property type="project" value="UniProtKB-KW"/>
</dbReference>
<dbReference type="GO" id="GO:0003676">
    <property type="term" value="F:nucleic acid binding"/>
    <property type="evidence" value="ECO:0007669"/>
    <property type="project" value="InterPro"/>
</dbReference>
<dbReference type="Pfam" id="PF14223">
    <property type="entry name" value="Retrotran_gag_2"/>
    <property type="match status" value="1"/>
</dbReference>
<keyword evidence="3" id="KW-0064">Aspartyl protease</keyword>
<dbReference type="EMBL" id="SSTE01021801">
    <property type="protein sequence ID" value="KAA0032261.1"/>
    <property type="molecule type" value="Genomic_DNA"/>
</dbReference>
<evidence type="ECO:0000256" key="2">
    <source>
        <dbReference type="ARBA" id="ARBA00022723"/>
    </source>
</evidence>
<dbReference type="AlphaFoldDB" id="A0A5A7SRU4"/>
<feature type="region of interest" description="Disordered" evidence="5">
    <location>
        <begin position="986"/>
        <end position="1013"/>
    </location>
</feature>
<organism evidence="7 8">
    <name type="scientific">Cucumis melo var. makuwa</name>
    <name type="common">Oriental melon</name>
    <dbReference type="NCBI Taxonomy" id="1194695"/>
    <lineage>
        <taxon>Eukaryota</taxon>
        <taxon>Viridiplantae</taxon>
        <taxon>Streptophyta</taxon>
        <taxon>Embryophyta</taxon>
        <taxon>Tracheophyta</taxon>
        <taxon>Spermatophyta</taxon>
        <taxon>Magnoliopsida</taxon>
        <taxon>eudicotyledons</taxon>
        <taxon>Gunneridae</taxon>
        <taxon>Pentapetalae</taxon>
        <taxon>rosids</taxon>
        <taxon>fabids</taxon>
        <taxon>Cucurbitales</taxon>
        <taxon>Cucurbitaceae</taxon>
        <taxon>Benincaseae</taxon>
        <taxon>Cucumis</taxon>
    </lineage>
</organism>
<dbReference type="GO" id="GO:0015074">
    <property type="term" value="P:DNA integration"/>
    <property type="evidence" value="ECO:0007669"/>
    <property type="project" value="InterPro"/>
</dbReference>
<evidence type="ECO:0000313" key="8">
    <source>
        <dbReference type="Proteomes" id="UP000321393"/>
    </source>
</evidence>
<reference evidence="7 8" key="1">
    <citation type="submission" date="2019-08" db="EMBL/GenBank/DDBJ databases">
        <title>Draft genome sequences of two oriental melons (Cucumis melo L. var makuwa).</title>
        <authorList>
            <person name="Kwon S.-Y."/>
        </authorList>
    </citation>
    <scope>NUCLEOTIDE SEQUENCE [LARGE SCALE GENOMIC DNA]</scope>
    <source>
        <strain evidence="8">cv. SW 3</strain>
        <tissue evidence="7">Leaf</tissue>
    </source>
</reference>
<keyword evidence="2" id="KW-0479">Metal-binding</keyword>
<feature type="region of interest" description="Disordered" evidence="5">
    <location>
        <begin position="563"/>
        <end position="590"/>
    </location>
</feature>
<dbReference type="GO" id="GO:0046872">
    <property type="term" value="F:metal ion binding"/>
    <property type="evidence" value="ECO:0007669"/>
    <property type="project" value="UniProtKB-KW"/>
</dbReference>
<evidence type="ECO:0000256" key="5">
    <source>
        <dbReference type="SAM" id="MobiDB-lite"/>
    </source>
</evidence>
<gene>
    <name evidence="7" type="ORF">E6C27_scaffold219G00940</name>
</gene>
<dbReference type="Pfam" id="PF22936">
    <property type="entry name" value="Pol_BBD"/>
    <property type="match status" value="1"/>
</dbReference>
<dbReference type="SUPFAM" id="SSF56672">
    <property type="entry name" value="DNA/RNA polymerases"/>
    <property type="match status" value="1"/>
</dbReference>
<dbReference type="InterPro" id="IPR054722">
    <property type="entry name" value="PolX-like_BBD"/>
</dbReference>
<dbReference type="InterPro" id="IPR036397">
    <property type="entry name" value="RNaseH_sf"/>
</dbReference>
<dbReference type="Pfam" id="PF07727">
    <property type="entry name" value="RVT_2"/>
    <property type="match status" value="1"/>
</dbReference>
<dbReference type="InterPro" id="IPR013103">
    <property type="entry name" value="RVT_2"/>
</dbReference>
<protein>
    <submittedName>
        <fullName evidence="7">Retrovirus-related Pol polyprotein from transposon TNT 1-94</fullName>
    </submittedName>
</protein>
<accession>A0A5A7SRU4</accession>
<feature type="compositionally biased region" description="Low complexity" evidence="5">
    <location>
        <begin position="1000"/>
        <end position="1012"/>
    </location>
</feature>
<dbReference type="Proteomes" id="UP000321393">
    <property type="component" value="Unassembled WGS sequence"/>
</dbReference>
<evidence type="ECO:0000256" key="4">
    <source>
        <dbReference type="ARBA" id="ARBA00022801"/>
    </source>
</evidence>
<feature type="domain" description="Integrase catalytic" evidence="6">
    <location>
        <begin position="383"/>
        <end position="581"/>
    </location>
</feature>
<keyword evidence="1" id="KW-0645">Protease</keyword>
<evidence type="ECO:0000259" key="6">
    <source>
        <dbReference type="PROSITE" id="PS50994"/>
    </source>
</evidence>
<keyword evidence="4" id="KW-0378">Hydrolase</keyword>
<proteinExistence type="predicted"/>
<feature type="compositionally biased region" description="Polar residues" evidence="5">
    <location>
        <begin position="580"/>
        <end position="589"/>
    </location>
</feature>
<dbReference type="OrthoDB" id="1751476at2759"/>
<feature type="region of interest" description="Disordered" evidence="5">
    <location>
        <begin position="1047"/>
        <end position="1069"/>
    </location>
</feature>
<evidence type="ECO:0000256" key="1">
    <source>
        <dbReference type="ARBA" id="ARBA00022670"/>
    </source>
</evidence>